<dbReference type="EMBL" id="JACBKZ010000003">
    <property type="protein sequence ID" value="KAF5954616.1"/>
    <property type="molecule type" value="Genomic_DNA"/>
</dbReference>
<dbReference type="Proteomes" id="UP000593564">
    <property type="component" value="Unassembled WGS sequence"/>
</dbReference>
<accession>A0A7J7HRD4</accession>
<proteinExistence type="predicted"/>
<comment type="caution">
    <text evidence="1">The sequence shown here is derived from an EMBL/GenBank/DDBJ whole genome shotgun (WGS) entry which is preliminary data.</text>
</comment>
<dbReference type="AlphaFoldDB" id="A0A7J7HRD4"/>
<sequence length="63" mass="7492">MVFPQQHKRFPWTRIASRCEISPHTTMMPNVVVMQYQQESSNLLHRSGDFWRTGNFLVTSSYM</sequence>
<gene>
    <name evidence="1" type="ORF">HYC85_007472</name>
</gene>
<evidence type="ECO:0000313" key="2">
    <source>
        <dbReference type="Proteomes" id="UP000593564"/>
    </source>
</evidence>
<name>A0A7J7HRD4_CAMSI</name>
<keyword evidence="2" id="KW-1185">Reference proteome</keyword>
<reference evidence="1 2" key="2">
    <citation type="submission" date="2020-07" db="EMBL/GenBank/DDBJ databases">
        <title>Genome assembly of wild tea tree DASZ reveals pedigree and selection history of tea varieties.</title>
        <authorList>
            <person name="Zhang W."/>
        </authorList>
    </citation>
    <scope>NUCLEOTIDE SEQUENCE [LARGE SCALE GENOMIC DNA]</scope>
    <source>
        <strain evidence="2">cv. G240</strain>
        <tissue evidence="1">Leaf</tissue>
    </source>
</reference>
<protein>
    <submittedName>
        <fullName evidence="1">Uncharacterized protein</fullName>
    </submittedName>
</protein>
<evidence type="ECO:0000313" key="1">
    <source>
        <dbReference type="EMBL" id="KAF5954616.1"/>
    </source>
</evidence>
<organism evidence="1 2">
    <name type="scientific">Camellia sinensis</name>
    <name type="common">Tea plant</name>
    <name type="synonym">Thea sinensis</name>
    <dbReference type="NCBI Taxonomy" id="4442"/>
    <lineage>
        <taxon>Eukaryota</taxon>
        <taxon>Viridiplantae</taxon>
        <taxon>Streptophyta</taxon>
        <taxon>Embryophyta</taxon>
        <taxon>Tracheophyta</taxon>
        <taxon>Spermatophyta</taxon>
        <taxon>Magnoliopsida</taxon>
        <taxon>eudicotyledons</taxon>
        <taxon>Gunneridae</taxon>
        <taxon>Pentapetalae</taxon>
        <taxon>asterids</taxon>
        <taxon>Ericales</taxon>
        <taxon>Theaceae</taxon>
        <taxon>Camellia</taxon>
    </lineage>
</organism>
<reference evidence="2" key="1">
    <citation type="journal article" date="2020" name="Nat. Commun.">
        <title>Genome assembly of wild tea tree DASZ reveals pedigree and selection history of tea varieties.</title>
        <authorList>
            <person name="Zhang W."/>
            <person name="Zhang Y."/>
            <person name="Qiu H."/>
            <person name="Guo Y."/>
            <person name="Wan H."/>
            <person name="Zhang X."/>
            <person name="Scossa F."/>
            <person name="Alseekh S."/>
            <person name="Zhang Q."/>
            <person name="Wang P."/>
            <person name="Xu L."/>
            <person name="Schmidt M.H."/>
            <person name="Jia X."/>
            <person name="Li D."/>
            <person name="Zhu A."/>
            <person name="Guo F."/>
            <person name="Chen W."/>
            <person name="Ni D."/>
            <person name="Usadel B."/>
            <person name="Fernie A.R."/>
            <person name="Wen W."/>
        </authorList>
    </citation>
    <scope>NUCLEOTIDE SEQUENCE [LARGE SCALE GENOMIC DNA]</scope>
    <source>
        <strain evidence="2">cv. G240</strain>
    </source>
</reference>